<dbReference type="AlphaFoldDB" id="A0A9Q4PUW9"/>
<dbReference type="Proteomes" id="UP001143747">
    <property type="component" value="Unassembled WGS sequence"/>
</dbReference>
<proteinExistence type="inferred from homology"/>
<dbReference type="Pfam" id="PF01041">
    <property type="entry name" value="DegT_DnrJ_EryC1"/>
    <property type="match status" value="1"/>
</dbReference>
<dbReference type="RefSeq" id="WP_274924017.1">
    <property type="nucleotide sequence ID" value="NZ_JAKELO010000002.1"/>
</dbReference>
<dbReference type="PANTHER" id="PTHR30244:SF9">
    <property type="entry name" value="PROTEIN RV3402C"/>
    <property type="match status" value="1"/>
</dbReference>
<accession>A0A9Q4PUW9</accession>
<sequence>MNSKNINVTKTHLPDREKFDAYIDRLYETAWVTNNGEFVRELTARLEEYLGVENLLLVSNGTMALQIAYKTLGITGQAITTPFSFVATTSSLVWGGIEPVFADINPKTFCIDPVNIEKAITPETTAIVPVHVFGNACEVEAIDAIAKKYGLKTVYDGAHAFGVKYKGESLLKHGDATIMSFHATKLFHTIEGGAIVFKRKEDLEKAKLLINFGINGPDSIVCEGINAKMNEFQAAMGLCVLDEIGAIINHRAEVWYHYASLLKDVVEMQERNPHINNNYIYYPVLFKTEDELLQIKEELNNNNVFPRRYFYPSLDTLDYLQPQNAQVISRDIASRILCLPIDAWLNPNDIEMICNTILAEYQFEGELQADESSERTFVRRSLFT</sequence>
<dbReference type="InterPro" id="IPR015424">
    <property type="entry name" value="PyrdxlP-dep_Trfase"/>
</dbReference>
<name>A0A9Q4PUW9_9EURY</name>
<evidence type="ECO:0000256" key="1">
    <source>
        <dbReference type="ARBA" id="ARBA00022898"/>
    </source>
</evidence>
<protein>
    <submittedName>
        <fullName evidence="3">DegT/DnrJ/EryC1/StrS family aminotransferase</fullName>
    </submittedName>
</protein>
<dbReference type="SUPFAM" id="SSF53383">
    <property type="entry name" value="PLP-dependent transferases"/>
    <property type="match status" value="1"/>
</dbReference>
<evidence type="ECO:0000256" key="2">
    <source>
        <dbReference type="RuleBase" id="RU004508"/>
    </source>
</evidence>
<organism evidence="3 4">
    <name type="scientific">Methanogenium marinum</name>
    <dbReference type="NCBI Taxonomy" id="348610"/>
    <lineage>
        <taxon>Archaea</taxon>
        <taxon>Methanobacteriati</taxon>
        <taxon>Methanobacteriota</taxon>
        <taxon>Stenosarchaea group</taxon>
        <taxon>Methanomicrobia</taxon>
        <taxon>Methanomicrobiales</taxon>
        <taxon>Methanomicrobiaceae</taxon>
        <taxon>Methanogenium</taxon>
    </lineage>
</organism>
<dbReference type="GO" id="GO:0008483">
    <property type="term" value="F:transaminase activity"/>
    <property type="evidence" value="ECO:0007669"/>
    <property type="project" value="UniProtKB-KW"/>
</dbReference>
<reference evidence="3" key="1">
    <citation type="submission" date="2022-01" db="EMBL/GenBank/DDBJ databases">
        <title>Draft genome of Methanogenium marinum DSM 15558.</title>
        <authorList>
            <person name="Chen S.-C."/>
            <person name="You Y.-T."/>
        </authorList>
    </citation>
    <scope>NUCLEOTIDE SEQUENCE</scope>
    <source>
        <strain evidence="3">DSM 15558</strain>
    </source>
</reference>
<dbReference type="PIRSF" id="PIRSF000390">
    <property type="entry name" value="PLP_StrS"/>
    <property type="match status" value="1"/>
</dbReference>
<keyword evidence="1 2" id="KW-0663">Pyridoxal phosphate</keyword>
<dbReference type="CDD" id="cd00616">
    <property type="entry name" value="AHBA_syn"/>
    <property type="match status" value="1"/>
</dbReference>
<evidence type="ECO:0000313" key="3">
    <source>
        <dbReference type="EMBL" id="MDE4907360.1"/>
    </source>
</evidence>
<keyword evidence="3" id="KW-0808">Transferase</keyword>
<comment type="caution">
    <text evidence="3">The sequence shown here is derived from an EMBL/GenBank/DDBJ whole genome shotgun (WGS) entry which is preliminary data.</text>
</comment>
<gene>
    <name evidence="3" type="ORF">L0665_01835</name>
</gene>
<evidence type="ECO:0000313" key="4">
    <source>
        <dbReference type="Proteomes" id="UP001143747"/>
    </source>
</evidence>
<dbReference type="PANTHER" id="PTHR30244">
    <property type="entry name" value="TRANSAMINASE"/>
    <property type="match status" value="1"/>
</dbReference>
<dbReference type="GO" id="GO:0000271">
    <property type="term" value="P:polysaccharide biosynthetic process"/>
    <property type="evidence" value="ECO:0007669"/>
    <property type="project" value="TreeGrafter"/>
</dbReference>
<comment type="similarity">
    <text evidence="2">Belongs to the DegT/DnrJ/EryC1 family.</text>
</comment>
<dbReference type="GO" id="GO:0030170">
    <property type="term" value="F:pyridoxal phosphate binding"/>
    <property type="evidence" value="ECO:0007669"/>
    <property type="project" value="TreeGrafter"/>
</dbReference>
<keyword evidence="4" id="KW-1185">Reference proteome</keyword>
<dbReference type="InterPro" id="IPR000653">
    <property type="entry name" value="DegT/StrS_aminotransferase"/>
</dbReference>
<keyword evidence="3" id="KW-0032">Aminotransferase</keyword>
<dbReference type="EMBL" id="JAKELO010000002">
    <property type="protein sequence ID" value="MDE4907360.1"/>
    <property type="molecule type" value="Genomic_DNA"/>
</dbReference>
<dbReference type="Gene3D" id="3.40.640.10">
    <property type="entry name" value="Type I PLP-dependent aspartate aminotransferase-like (Major domain)"/>
    <property type="match status" value="1"/>
</dbReference>
<dbReference type="InterPro" id="IPR015421">
    <property type="entry name" value="PyrdxlP-dep_Trfase_major"/>
</dbReference>